<dbReference type="Pfam" id="PF19016">
    <property type="entry name" value="DUF5745"/>
    <property type="match status" value="1"/>
</dbReference>
<evidence type="ECO:0000313" key="3">
    <source>
        <dbReference type="EMBL" id="OCF58978.1"/>
    </source>
</evidence>
<feature type="domain" description="DUF5745" evidence="2">
    <location>
        <begin position="48"/>
        <end position="93"/>
    </location>
</feature>
<evidence type="ECO:0000256" key="1">
    <source>
        <dbReference type="SAM" id="MobiDB-lite"/>
    </source>
</evidence>
<organism evidence="3 4">
    <name type="scientific">Kwoniella mangroviensis CBS 10435</name>
    <dbReference type="NCBI Taxonomy" id="1331196"/>
    <lineage>
        <taxon>Eukaryota</taxon>
        <taxon>Fungi</taxon>
        <taxon>Dikarya</taxon>
        <taxon>Basidiomycota</taxon>
        <taxon>Agaricomycotina</taxon>
        <taxon>Tremellomycetes</taxon>
        <taxon>Tremellales</taxon>
        <taxon>Cryptococcaceae</taxon>
        <taxon>Kwoniella</taxon>
    </lineage>
</organism>
<sequence length="287" mass="32378">MPSDTLLLFQTLLSPLEIPINPPSLSSIPPTLILLTLESILQQKLDIPEELRKCNKVEDEIRLIKCLLGILADDLLNIDLSLIDPLKVIQGREREMEVVVMAVIVVAKRNGINITTSRRKMTGDDSRSMRSANEDYISFTYDNGYDNDRSGLPEPLKPDRSFSSPVDTPQNVFVVSPQGHDRSDMYSDSQEMLYDKEIYGDTNYNDNDISKTSDEFDPYLTPIHDRFPRGISQEDGNHDDHESILNARRERDVSLKQSYSSTTSASSSISGKTVLQYMIEEFGLEPG</sequence>
<gene>
    <name evidence="3" type="ORF">L486_03475</name>
</gene>
<dbReference type="Proteomes" id="UP000092583">
    <property type="component" value="Unassembled WGS sequence"/>
</dbReference>
<reference evidence="4" key="2">
    <citation type="submission" date="2013-12" db="EMBL/GenBank/DDBJ databases">
        <title>Evolution of pathogenesis and genome organization in the Tremellales.</title>
        <authorList>
            <person name="Cuomo C."/>
            <person name="Litvintseva A."/>
            <person name="Heitman J."/>
            <person name="Chen Y."/>
            <person name="Sun S."/>
            <person name="Springer D."/>
            <person name="Dromer F."/>
            <person name="Young S."/>
            <person name="Zeng Q."/>
            <person name="Chapman S."/>
            <person name="Gujja S."/>
            <person name="Saif S."/>
            <person name="Birren B."/>
        </authorList>
    </citation>
    <scope>NUCLEOTIDE SEQUENCE [LARGE SCALE GENOMIC DNA]</scope>
    <source>
        <strain evidence="4">CBS 10435</strain>
    </source>
</reference>
<evidence type="ECO:0000313" key="4">
    <source>
        <dbReference type="Proteomes" id="UP000092583"/>
    </source>
</evidence>
<evidence type="ECO:0000259" key="2">
    <source>
        <dbReference type="Pfam" id="PF19016"/>
    </source>
</evidence>
<accession>A0A1B9ITV9</accession>
<dbReference type="EMBL" id="KI669461">
    <property type="protein sequence ID" value="OCF58978.1"/>
    <property type="molecule type" value="Genomic_DNA"/>
</dbReference>
<keyword evidence="4" id="KW-1185">Reference proteome</keyword>
<reference evidence="3 4" key="1">
    <citation type="submission" date="2013-07" db="EMBL/GenBank/DDBJ databases">
        <title>The Genome Sequence of Kwoniella mangroviensis CBS10435.</title>
        <authorList>
            <consortium name="The Broad Institute Genome Sequencing Platform"/>
            <person name="Cuomo C."/>
            <person name="Litvintseva A."/>
            <person name="Chen Y."/>
            <person name="Heitman J."/>
            <person name="Sun S."/>
            <person name="Springer D."/>
            <person name="Dromer F."/>
            <person name="Young S.K."/>
            <person name="Zeng Q."/>
            <person name="Gargeya S."/>
            <person name="Fitzgerald M."/>
            <person name="Abouelleil A."/>
            <person name="Alvarado L."/>
            <person name="Berlin A.M."/>
            <person name="Chapman S.B."/>
            <person name="Dewar J."/>
            <person name="Goldberg J."/>
            <person name="Griggs A."/>
            <person name="Gujja S."/>
            <person name="Hansen M."/>
            <person name="Howarth C."/>
            <person name="Imamovic A."/>
            <person name="Larimer J."/>
            <person name="McCowan C."/>
            <person name="Murphy C."/>
            <person name="Pearson M."/>
            <person name="Priest M."/>
            <person name="Roberts A."/>
            <person name="Saif S."/>
            <person name="Shea T."/>
            <person name="Sykes S."/>
            <person name="Wortman J."/>
            <person name="Nusbaum C."/>
            <person name="Birren B."/>
        </authorList>
    </citation>
    <scope>NUCLEOTIDE SEQUENCE [LARGE SCALE GENOMIC DNA]</scope>
    <source>
        <strain evidence="3 4">CBS 10435</strain>
    </source>
</reference>
<proteinExistence type="predicted"/>
<name>A0A1B9ITV9_9TREE</name>
<feature type="compositionally biased region" description="Basic and acidic residues" evidence="1">
    <location>
        <begin position="146"/>
        <end position="160"/>
    </location>
</feature>
<dbReference type="OrthoDB" id="2596754at2759"/>
<feature type="compositionally biased region" description="Polar residues" evidence="1">
    <location>
        <begin position="161"/>
        <end position="173"/>
    </location>
</feature>
<dbReference type="InterPro" id="IPR044039">
    <property type="entry name" value="DUF5745"/>
</dbReference>
<feature type="region of interest" description="Disordered" evidence="1">
    <location>
        <begin position="146"/>
        <end position="185"/>
    </location>
</feature>
<protein>
    <recommendedName>
        <fullName evidence="2">DUF5745 domain-containing protein</fullName>
    </recommendedName>
</protein>
<dbReference type="AlphaFoldDB" id="A0A1B9ITV9"/>